<dbReference type="PRINTS" id="PR00344">
    <property type="entry name" value="BCTRLSENSOR"/>
</dbReference>
<evidence type="ECO:0000313" key="15">
    <source>
        <dbReference type="Proteomes" id="UP000739538"/>
    </source>
</evidence>
<keyword evidence="5" id="KW-0597">Phosphoprotein</keyword>
<keyword evidence="7 11" id="KW-0812">Transmembrane</keyword>
<dbReference type="PROSITE" id="PS50885">
    <property type="entry name" value="HAMP"/>
    <property type="match status" value="1"/>
</dbReference>
<dbReference type="GO" id="GO:0005886">
    <property type="term" value="C:plasma membrane"/>
    <property type="evidence" value="ECO:0007669"/>
    <property type="project" value="UniProtKB-SubCell"/>
</dbReference>
<reference evidence="14" key="1">
    <citation type="submission" date="2020-04" db="EMBL/GenBank/DDBJ databases">
        <authorList>
            <person name="Zhang T."/>
        </authorList>
    </citation>
    <scope>NUCLEOTIDE SEQUENCE</scope>
    <source>
        <strain evidence="14">HKST-UBA02</strain>
    </source>
</reference>
<dbReference type="InterPro" id="IPR003660">
    <property type="entry name" value="HAMP_dom"/>
</dbReference>
<evidence type="ECO:0000256" key="7">
    <source>
        <dbReference type="ARBA" id="ARBA00022692"/>
    </source>
</evidence>
<dbReference type="Gene3D" id="3.30.565.10">
    <property type="entry name" value="Histidine kinase-like ATPase, C-terminal domain"/>
    <property type="match status" value="1"/>
</dbReference>
<gene>
    <name evidence="14" type="ORF">KDA27_27865</name>
</gene>
<keyword evidence="10 11" id="KW-0472">Membrane</keyword>
<dbReference type="SMART" id="SM00388">
    <property type="entry name" value="HisKA"/>
    <property type="match status" value="1"/>
</dbReference>
<feature type="transmembrane region" description="Helical" evidence="11">
    <location>
        <begin position="340"/>
        <end position="363"/>
    </location>
</feature>
<dbReference type="InterPro" id="IPR033463">
    <property type="entry name" value="sCache_3"/>
</dbReference>
<dbReference type="PROSITE" id="PS50109">
    <property type="entry name" value="HIS_KIN"/>
    <property type="match status" value="1"/>
</dbReference>
<evidence type="ECO:0000256" key="11">
    <source>
        <dbReference type="SAM" id="Phobius"/>
    </source>
</evidence>
<comment type="caution">
    <text evidence="14">The sequence shown here is derived from an EMBL/GenBank/DDBJ whole genome shotgun (WGS) entry which is preliminary data.</text>
</comment>
<organism evidence="14 15">
    <name type="scientific">Eiseniibacteriota bacterium</name>
    <dbReference type="NCBI Taxonomy" id="2212470"/>
    <lineage>
        <taxon>Bacteria</taxon>
        <taxon>Candidatus Eiseniibacteriota</taxon>
    </lineage>
</organism>
<feature type="domain" description="Histidine kinase" evidence="12">
    <location>
        <begin position="458"/>
        <end position="667"/>
    </location>
</feature>
<dbReference type="InterPro" id="IPR003594">
    <property type="entry name" value="HATPase_dom"/>
</dbReference>
<sequence length="683" mass="73554">MPRVVRALGSASLRRLRRISLQARLIGSYLVILAIGGLATSLVGSWIVSSTIMDEAQRRAERNLSTAHTIFEDEAERLRQTVDLLAREASDSGEDLVAWSRRKSPHLMDLRLESGFDLMAITDASGHTIARMVPGTTAGDDAGGSALVRAALHGTSAAGVEVLPSTRLASEGLGLVARARIEALATPRAESRGRSVSTDGLVLFAAAPVVDPGGEVAGTIYAGVLLNRNFAIVDRIWDVLYRGETFEGNPVGSVTIFQGPLRIATTIELRRGGRAVGTFVSDVVGQTVLAEGRPFGDRAFVVEDWYRAAYEPIRSPDGDVVGILYVGVLERYYAQLRNQVILSFFAIAGLGFLAILGVTYGFMGNTLRPVREMAVAARRIAKGDLDHTIGDVGVGEVAILGEAFNSMLESIRRMRADLETWGSTLEQKVEERTQELFDMQSRMARADRLASVGVLSAGVAHEINNPLGGVLALTALTLEDLPADDPSRENLEEVVRQAERCKRIVKGLLDFSRQSANSPEPVALDRAVERALGLVASQAAFFNIDLQREYEPDMPPVMADDSEVQQVLLNIILNAVQAMDEHGRMMVRTRRANGCGEVLISDSGRGIPHDQIDRVFDPFFTTKGETHGTGLGLSIAYGIVAKHGGTISVESEPGKGTTFTVRLPLAPSFLAADRESASLNSVS</sequence>
<dbReference type="SMART" id="SM00387">
    <property type="entry name" value="HATPase_c"/>
    <property type="match status" value="1"/>
</dbReference>
<reference evidence="14" key="2">
    <citation type="journal article" date="2021" name="Microbiome">
        <title>Successional dynamics and alternative stable states in a saline activated sludge microbial community over 9 years.</title>
        <authorList>
            <person name="Wang Y."/>
            <person name="Ye J."/>
            <person name="Ju F."/>
            <person name="Liu L."/>
            <person name="Boyd J.A."/>
            <person name="Deng Y."/>
            <person name="Parks D.H."/>
            <person name="Jiang X."/>
            <person name="Yin X."/>
            <person name="Woodcroft B.J."/>
            <person name="Tyson G.W."/>
            <person name="Hugenholtz P."/>
            <person name="Polz M.F."/>
            <person name="Zhang T."/>
        </authorList>
    </citation>
    <scope>NUCLEOTIDE SEQUENCE</scope>
    <source>
        <strain evidence="14">HKST-UBA02</strain>
    </source>
</reference>
<dbReference type="AlphaFoldDB" id="A0A956NM74"/>
<name>A0A956NM74_UNCEI</name>
<evidence type="ECO:0000256" key="4">
    <source>
        <dbReference type="ARBA" id="ARBA00022475"/>
    </source>
</evidence>
<comment type="catalytic activity">
    <reaction evidence="1">
        <text>ATP + protein L-histidine = ADP + protein N-phospho-L-histidine.</text>
        <dbReference type="EC" id="2.7.13.3"/>
    </reaction>
</comment>
<dbReference type="Pfam" id="PF02518">
    <property type="entry name" value="HATPase_c"/>
    <property type="match status" value="1"/>
</dbReference>
<proteinExistence type="predicted"/>
<protein>
    <recommendedName>
        <fullName evidence="3">histidine kinase</fullName>
        <ecNumber evidence="3">2.7.13.3</ecNumber>
    </recommendedName>
</protein>
<feature type="domain" description="HAMP" evidence="13">
    <location>
        <begin position="364"/>
        <end position="416"/>
    </location>
</feature>
<dbReference type="PANTHER" id="PTHR43065">
    <property type="entry name" value="SENSOR HISTIDINE KINASE"/>
    <property type="match status" value="1"/>
</dbReference>
<dbReference type="CDD" id="cd06225">
    <property type="entry name" value="HAMP"/>
    <property type="match status" value="1"/>
</dbReference>
<dbReference type="InterPro" id="IPR036097">
    <property type="entry name" value="HisK_dim/P_sf"/>
</dbReference>
<evidence type="ECO:0000256" key="10">
    <source>
        <dbReference type="ARBA" id="ARBA00023136"/>
    </source>
</evidence>
<dbReference type="PANTHER" id="PTHR43065:SF42">
    <property type="entry name" value="TWO-COMPONENT SENSOR PPRA"/>
    <property type="match status" value="1"/>
</dbReference>
<evidence type="ECO:0000256" key="2">
    <source>
        <dbReference type="ARBA" id="ARBA00004651"/>
    </source>
</evidence>
<keyword evidence="6" id="KW-0808">Transferase</keyword>
<dbReference type="Pfam" id="PF17202">
    <property type="entry name" value="sCache_3_3"/>
    <property type="match status" value="1"/>
</dbReference>
<evidence type="ECO:0000259" key="13">
    <source>
        <dbReference type="PROSITE" id="PS50885"/>
    </source>
</evidence>
<feature type="transmembrane region" description="Helical" evidence="11">
    <location>
        <begin position="21"/>
        <end position="48"/>
    </location>
</feature>
<evidence type="ECO:0000256" key="6">
    <source>
        <dbReference type="ARBA" id="ARBA00022679"/>
    </source>
</evidence>
<dbReference type="Pfam" id="PF00672">
    <property type="entry name" value="HAMP"/>
    <property type="match status" value="1"/>
</dbReference>
<dbReference type="Gene3D" id="6.10.340.10">
    <property type="match status" value="1"/>
</dbReference>
<evidence type="ECO:0000259" key="12">
    <source>
        <dbReference type="PROSITE" id="PS50109"/>
    </source>
</evidence>
<dbReference type="InterPro" id="IPR036890">
    <property type="entry name" value="HATPase_C_sf"/>
</dbReference>
<evidence type="ECO:0000256" key="3">
    <source>
        <dbReference type="ARBA" id="ARBA00012438"/>
    </source>
</evidence>
<dbReference type="EC" id="2.7.13.3" evidence="3"/>
<dbReference type="GO" id="GO:0000155">
    <property type="term" value="F:phosphorelay sensor kinase activity"/>
    <property type="evidence" value="ECO:0007669"/>
    <property type="project" value="InterPro"/>
</dbReference>
<dbReference type="EMBL" id="JAGQHS010000422">
    <property type="protein sequence ID" value="MCA9759645.1"/>
    <property type="molecule type" value="Genomic_DNA"/>
</dbReference>
<dbReference type="CDD" id="cd00082">
    <property type="entry name" value="HisKA"/>
    <property type="match status" value="1"/>
</dbReference>
<dbReference type="InterPro" id="IPR029151">
    <property type="entry name" value="Sensor-like_sf"/>
</dbReference>
<dbReference type="SUPFAM" id="SSF158472">
    <property type="entry name" value="HAMP domain-like"/>
    <property type="match status" value="1"/>
</dbReference>
<evidence type="ECO:0000256" key="5">
    <source>
        <dbReference type="ARBA" id="ARBA00022553"/>
    </source>
</evidence>
<evidence type="ECO:0000313" key="14">
    <source>
        <dbReference type="EMBL" id="MCA9759645.1"/>
    </source>
</evidence>
<dbReference type="SUPFAM" id="SSF55874">
    <property type="entry name" value="ATPase domain of HSP90 chaperone/DNA topoisomerase II/histidine kinase"/>
    <property type="match status" value="1"/>
</dbReference>
<accession>A0A956NM74</accession>
<dbReference type="SUPFAM" id="SSF103190">
    <property type="entry name" value="Sensory domain-like"/>
    <property type="match status" value="1"/>
</dbReference>
<evidence type="ECO:0000256" key="1">
    <source>
        <dbReference type="ARBA" id="ARBA00000085"/>
    </source>
</evidence>
<dbReference type="Pfam" id="PF00512">
    <property type="entry name" value="HisKA"/>
    <property type="match status" value="1"/>
</dbReference>
<keyword evidence="4" id="KW-1003">Cell membrane</keyword>
<dbReference type="InterPro" id="IPR004358">
    <property type="entry name" value="Sig_transdc_His_kin-like_C"/>
</dbReference>
<dbReference type="InterPro" id="IPR005467">
    <property type="entry name" value="His_kinase_dom"/>
</dbReference>
<keyword evidence="9 11" id="KW-1133">Transmembrane helix</keyword>
<dbReference type="InterPro" id="IPR003661">
    <property type="entry name" value="HisK_dim/P_dom"/>
</dbReference>
<evidence type="ECO:0000256" key="8">
    <source>
        <dbReference type="ARBA" id="ARBA00022777"/>
    </source>
</evidence>
<dbReference type="Gene3D" id="1.10.287.130">
    <property type="match status" value="1"/>
</dbReference>
<keyword evidence="8" id="KW-0418">Kinase</keyword>
<dbReference type="Proteomes" id="UP000739538">
    <property type="component" value="Unassembled WGS sequence"/>
</dbReference>
<comment type="subcellular location">
    <subcellularLocation>
        <location evidence="2">Cell membrane</location>
        <topology evidence="2">Multi-pass membrane protein</topology>
    </subcellularLocation>
</comment>
<dbReference type="SMART" id="SM00304">
    <property type="entry name" value="HAMP"/>
    <property type="match status" value="1"/>
</dbReference>
<evidence type="ECO:0000256" key="9">
    <source>
        <dbReference type="ARBA" id="ARBA00022989"/>
    </source>
</evidence>
<dbReference type="SUPFAM" id="SSF47384">
    <property type="entry name" value="Homodimeric domain of signal transducing histidine kinase"/>
    <property type="match status" value="1"/>
</dbReference>